<evidence type="ECO:0000313" key="7">
    <source>
        <dbReference type="Proteomes" id="UP001224775"/>
    </source>
</evidence>
<dbReference type="GO" id="GO:0003755">
    <property type="term" value="F:peptidyl-prolyl cis-trans isomerase activity"/>
    <property type="evidence" value="ECO:0007669"/>
    <property type="project" value="UniProtKB-EC"/>
</dbReference>
<dbReference type="EMBL" id="JATAAI010000037">
    <property type="protein sequence ID" value="KAK1734736.1"/>
    <property type="molecule type" value="Genomic_DNA"/>
</dbReference>
<name>A0AAD8XVP7_9STRA</name>
<keyword evidence="4" id="KW-0472">Membrane</keyword>
<gene>
    <name evidence="6" type="ORF">QTG54_014609</name>
</gene>
<dbReference type="EC" id="5.2.1.8" evidence="6"/>
<dbReference type="GO" id="GO:0071013">
    <property type="term" value="C:catalytic step 2 spliceosome"/>
    <property type="evidence" value="ECO:0007669"/>
    <property type="project" value="TreeGrafter"/>
</dbReference>
<dbReference type="SUPFAM" id="SSF50891">
    <property type="entry name" value="Cyclophilin-like"/>
    <property type="match status" value="1"/>
</dbReference>
<evidence type="ECO:0000256" key="1">
    <source>
        <dbReference type="ARBA" id="ARBA00004123"/>
    </source>
</evidence>
<evidence type="ECO:0000313" key="6">
    <source>
        <dbReference type="EMBL" id="KAK1734736.1"/>
    </source>
</evidence>
<reference evidence="6" key="1">
    <citation type="submission" date="2023-06" db="EMBL/GenBank/DDBJ databases">
        <title>Survivors Of The Sea: Transcriptome response of Skeletonema marinoi to long-term dormancy.</title>
        <authorList>
            <person name="Pinder M.I.M."/>
            <person name="Kourtchenko O."/>
            <person name="Robertson E.K."/>
            <person name="Larsson T."/>
            <person name="Maumus F."/>
            <person name="Osuna-Cruz C.M."/>
            <person name="Vancaester E."/>
            <person name="Stenow R."/>
            <person name="Vandepoele K."/>
            <person name="Ploug H."/>
            <person name="Bruchert V."/>
            <person name="Godhe A."/>
            <person name="Topel M."/>
        </authorList>
    </citation>
    <scope>NUCLEOTIDE SEQUENCE</scope>
    <source>
        <strain evidence="6">R05AC</strain>
    </source>
</reference>
<keyword evidence="7" id="KW-1185">Reference proteome</keyword>
<keyword evidence="4" id="KW-1133">Transmembrane helix</keyword>
<keyword evidence="6" id="KW-0413">Isomerase</keyword>
<dbReference type="PANTHER" id="PTHR45625">
    <property type="entry name" value="PEPTIDYL-PROLYL CIS-TRANS ISOMERASE-RELATED"/>
    <property type="match status" value="1"/>
</dbReference>
<organism evidence="6 7">
    <name type="scientific">Skeletonema marinoi</name>
    <dbReference type="NCBI Taxonomy" id="267567"/>
    <lineage>
        <taxon>Eukaryota</taxon>
        <taxon>Sar</taxon>
        <taxon>Stramenopiles</taxon>
        <taxon>Ochrophyta</taxon>
        <taxon>Bacillariophyta</taxon>
        <taxon>Coscinodiscophyceae</taxon>
        <taxon>Thalassiosirophycidae</taxon>
        <taxon>Thalassiosirales</taxon>
        <taxon>Skeletonemataceae</taxon>
        <taxon>Skeletonema</taxon>
        <taxon>Skeletonema marinoi-dohrnii complex</taxon>
    </lineage>
</organism>
<accession>A0AAD8XVP7</accession>
<feature type="domain" description="PPIase cyclophilin-type" evidence="5">
    <location>
        <begin position="76"/>
        <end position="204"/>
    </location>
</feature>
<keyword evidence="4" id="KW-0812">Transmembrane</keyword>
<dbReference type="PANTHER" id="PTHR45625:SF6">
    <property type="entry name" value="SPLICEOSOME-ASSOCIATED PROTEIN CWC27 HOMOLOG"/>
    <property type="match status" value="1"/>
</dbReference>
<protein>
    <submittedName>
        <fullName evidence="6">Peptidyl-prolyl cis-trans isomerase, cyclophilin type</fullName>
        <ecNumber evidence="6">5.2.1.8</ecNumber>
    </submittedName>
</protein>
<keyword evidence="2" id="KW-0539">Nucleus</keyword>
<feature type="compositionally biased region" description="Acidic residues" evidence="3">
    <location>
        <begin position="18"/>
        <end position="47"/>
    </location>
</feature>
<feature type="transmembrane region" description="Helical" evidence="4">
    <location>
        <begin position="302"/>
        <end position="324"/>
    </location>
</feature>
<comment type="caution">
    <text evidence="6">The sequence shown here is derived from an EMBL/GenBank/DDBJ whole genome shotgun (WGS) entry which is preliminary data.</text>
</comment>
<dbReference type="PROSITE" id="PS50072">
    <property type="entry name" value="CSA_PPIASE_2"/>
    <property type="match status" value="1"/>
</dbReference>
<evidence type="ECO:0000256" key="4">
    <source>
        <dbReference type="SAM" id="Phobius"/>
    </source>
</evidence>
<dbReference type="Pfam" id="PF00160">
    <property type="entry name" value="Pro_isomerase"/>
    <property type="match status" value="1"/>
</dbReference>
<dbReference type="InterPro" id="IPR002130">
    <property type="entry name" value="Cyclophilin-type_PPIase_dom"/>
</dbReference>
<evidence type="ECO:0000256" key="3">
    <source>
        <dbReference type="SAM" id="MobiDB-lite"/>
    </source>
</evidence>
<dbReference type="InterPro" id="IPR029000">
    <property type="entry name" value="Cyclophilin-like_dom_sf"/>
</dbReference>
<sequence>MADEIDDPGVDFHGGMGDDPDQLDGEEVMEDDPEVKEIMGDEVDDAADEQRTNIRGSGNAPKSVGSDQEEAIVQCDTSAGPITMHFYRSWSPHGYDRATTLFEKGYFDHSHFFRVVEHFLVQFGIGYTTDKELKAFSLSTIPDDPKRPELLPFKEGMMSFAGSGPNSRSSQMFIAYDRAGGLGQSPWETPFGKVTSGLENVKNFYKGYGDMPPWGKGPQQGPIHNRGASYIESDFPLLDKFETCSVQRMNQSGAGVIKDVIVIKQSGAEVIKDANVVKNVAAEIKKANVVNKAETKEEVPSFPFTTLLILSSIVLSVLLGLGYMRNKKKKKYNKTT</sequence>
<dbReference type="Proteomes" id="UP001224775">
    <property type="component" value="Unassembled WGS sequence"/>
</dbReference>
<dbReference type="AlphaFoldDB" id="A0AAD8XVP7"/>
<proteinExistence type="predicted"/>
<dbReference type="InterPro" id="IPR044666">
    <property type="entry name" value="Cyclophilin_A-like"/>
</dbReference>
<evidence type="ECO:0000259" key="5">
    <source>
        <dbReference type="PROSITE" id="PS50072"/>
    </source>
</evidence>
<comment type="subcellular location">
    <subcellularLocation>
        <location evidence="1">Nucleus</location>
    </subcellularLocation>
</comment>
<dbReference type="PRINTS" id="PR00153">
    <property type="entry name" value="CSAPPISMRASE"/>
</dbReference>
<feature type="region of interest" description="Disordered" evidence="3">
    <location>
        <begin position="1"/>
        <end position="68"/>
    </location>
</feature>
<evidence type="ECO:0000256" key="2">
    <source>
        <dbReference type="ARBA" id="ARBA00023242"/>
    </source>
</evidence>
<dbReference type="Gene3D" id="2.40.100.10">
    <property type="entry name" value="Cyclophilin-like"/>
    <property type="match status" value="1"/>
</dbReference>